<keyword evidence="2" id="KW-1185">Reference proteome</keyword>
<sequence length="159" mass="18440">METPGFSLKTTKAIWNLSEHETYFLTQLGRITSLPVEPALGSLFSHHCHRRTWFQINSISENLLYGTRAEPLLHYDSDEEKGLNTHCSFNPLGTFNEGETRHPAHLERAKLRWMGGVGHLLTWAKLRWGRVRLVYFLRPKYGGRKWTRHLLTWAEGGGR</sequence>
<dbReference type="Proteomes" id="UP000499080">
    <property type="component" value="Unassembled WGS sequence"/>
</dbReference>
<proteinExistence type="predicted"/>
<dbReference type="EMBL" id="BGPR01017266">
    <property type="protein sequence ID" value="GBN75626.1"/>
    <property type="molecule type" value="Genomic_DNA"/>
</dbReference>
<protein>
    <submittedName>
        <fullName evidence="1">Uncharacterized protein</fullName>
    </submittedName>
</protein>
<reference evidence="1 2" key="1">
    <citation type="journal article" date="2019" name="Sci. Rep.">
        <title>Orb-weaving spider Araneus ventricosus genome elucidates the spidroin gene catalogue.</title>
        <authorList>
            <person name="Kono N."/>
            <person name="Nakamura H."/>
            <person name="Ohtoshi R."/>
            <person name="Moran D.A.P."/>
            <person name="Shinohara A."/>
            <person name="Yoshida Y."/>
            <person name="Fujiwara M."/>
            <person name="Mori M."/>
            <person name="Tomita M."/>
            <person name="Arakawa K."/>
        </authorList>
    </citation>
    <scope>NUCLEOTIDE SEQUENCE [LARGE SCALE GENOMIC DNA]</scope>
</reference>
<comment type="caution">
    <text evidence="1">The sequence shown here is derived from an EMBL/GenBank/DDBJ whole genome shotgun (WGS) entry which is preliminary data.</text>
</comment>
<evidence type="ECO:0000313" key="2">
    <source>
        <dbReference type="Proteomes" id="UP000499080"/>
    </source>
</evidence>
<evidence type="ECO:0000313" key="1">
    <source>
        <dbReference type="EMBL" id="GBN75626.1"/>
    </source>
</evidence>
<name>A0A4Y2RJM2_ARAVE</name>
<organism evidence="1 2">
    <name type="scientific">Araneus ventricosus</name>
    <name type="common">Orbweaver spider</name>
    <name type="synonym">Epeira ventricosa</name>
    <dbReference type="NCBI Taxonomy" id="182803"/>
    <lineage>
        <taxon>Eukaryota</taxon>
        <taxon>Metazoa</taxon>
        <taxon>Ecdysozoa</taxon>
        <taxon>Arthropoda</taxon>
        <taxon>Chelicerata</taxon>
        <taxon>Arachnida</taxon>
        <taxon>Araneae</taxon>
        <taxon>Araneomorphae</taxon>
        <taxon>Entelegynae</taxon>
        <taxon>Araneoidea</taxon>
        <taxon>Araneidae</taxon>
        <taxon>Araneus</taxon>
    </lineage>
</organism>
<gene>
    <name evidence="1" type="ORF">AVEN_119617_1</name>
</gene>
<dbReference type="AlphaFoldDB" id="A0A4Y2RJM2"/>
<accession>A0A4Y2RJM2</accession>